<keyword evidence="5" id="KW-1185">Reference proteome</keyword>
<dbReference type="PANTHER" id="PTHR43537:SF5">
    <property type="entry name" value="UXU OPERON TRANSCRIPTIONAL REGULATOR"/>
    <property type="match status" value="1"/>
</dbReference>
<organism evidence="4 5">
    <name type="scientific">Sphingomonas desiccabilis</name>
    <dbReference type="NCBI Taxonomy" id="429134"/>
    <lineage>
        <taxon>Bacteria</taxon>
        <taxon>Pseudomonadati</taxon>
        <taxon>Pseudomonadota</taxon>
        <taxon>Alphaproteobacteria</taxon>
        <taxon>Sphingomonadales</taxon>
        <taxon>Sphingomonadaceae</taxon>
        <taxon>Sphingomonas</taxon>
    </lineage>
</organism>
<evidence type="ECO:0000256" key="2">
    <source>
        <dbReference type="ARBA" id="ARBA00023125"/>
    </source>
</evidence>
<gene>
    <name evidence="4" type="ORF">EO081_16180</name>
</gene>
<name>A0A4Q2INU9_9SPHN</name>
<dbReference type="OrthoDB" id="9812645at2"/>
<keyword evidence="3" id="KW-0804">Transcription</keyword>
<dbReference type="Gene3D" id="1.20.120.530">
    <property type="entry name" value="GntR ligand-binding domain-like"/>
    <property type="match status" value="1"/>
</dbReference>
<dbReference type="SUPFAM" id="SSF48008">
    <property type="entry name" value="GntR ligand-binding domain-like"/>
    <property type="match status" value="1"/>
</dbReference>
<comment type="caution">
    <text evidence="4">The sequence shown here is derived from an EMBL/GenBank/DDBJ whole genome shotgun (WGS) entry which is preliminary data.</text>
</comment>
<dbReference type="SUPFAM" id="SSF46785">
    <property type="entry name" value="Winged helix' DNA-binding domain"/>
    <property type="match status" value="1"/>
</dbReference>
<dbReference type="SMART" id="SM00895">
    <property type="entry name" value="FCD"/>
    <property type="match status" value="1"/>
</dbReference>
<dbReference type="SMART" id="SM00345">
    <property type="entry name" value="HTH_GNTR"/>
    <property type="match status" value="1"/>
</dbReference>
<dbReference type="InterPro" id="IPR036388">
    <property type="entry name" value="WH-like_DNA-bd_sf"/>
</dbReference>
<dbReference type="InterPro" id="IPR036390">
    <property type="entry name" value="WH_DNA-bd_sf"/>
</dbReference>
<evidence type="ECO:0000256" key="1">
    <source>
        <dbReference type="ARBA" id="ARBA00023015"/>
    </source>
</evidence>
<dbReference type="Pfam" id="PF00392">
    <property type="entry name" value="GntR"/>
    <property type="match status" value="1"/>
</dbReference>
<dbReference type="GO" id="GO:0003677">
    <property type="term" value="F:DNA binding"/>
    <property type="evidence" value="ECO:0007669"/>
    <property type="project" value="UniProtKB-KW"/>
</dbReference>
<dbReference type="Pfam" id="PF07729">
    <property type="entry name" value="FCD"/>
    <property type="match status" value="1"/>
</dbReference>
<dbReference type="RefSeq" id="WP_129343456.1">
    <property type="nucleotide sequence ID" value="NZ_JACIDD010000004.1"/>
</dbReference>
<dbReference type="InterPro" id="IPR000524">
    <property type="entry name" value="Tscrpt_reg_HTH_GntR"/>
</dbReference>
<accession>A0A4Q2INU9</accession>
<dbReference type="CDD" id="cd07377">
    <property type="entry name" value="WHTH_GntR"/>
    <property type="match status" value="1"/>
</dbReference>
<evidence type="ECO:0000313" key="4">
    <source>
        <dbReference type="EMBL" id="RXZ29882.1"/>
    </source>
</evidence>
<keyword evidence="1" id="KW-0805">Transcription regulation</keyword>
<dbReference type="AlphaFoldDB" id="A0A4Q2INU9"/>
<dbReference type="Gene3D" id="1.10.10.10">
    <property type="entry name" value="Winged helix-like DNA-binding domain superfamily/Winged helix DNA-binding domain"/>
    <property type="match status" value="1"/>
</dbReference>
<keyword evidence="2" id="KW-0238">DNA-binding</keyword>
<proteinExistence type="predicted"/>
<evidence type="ECO:0000313" key="5">
    <source>
        <dbReference type="Proteomes" id="UP000292347"/>
    </source>
</evidence>
<dbReference type="PANTHER" id="PTHR43537">
    <property type="entry name" value="TRANSCRIPTIONAL REGULATOR, GNTR FAMILY"/>
    <property type="match status" value="1"/>
</dbReference>
<sequence>MTRPAGRKLYQAIIDALQADIASGRFAAGDRLPTERELVDRFSVSRLTVREAVIGMEILGLVEARRGSGVYVTAGAPGLLQPSDLDIGAFELIEARRLVEGECAALAALTRSDADVAALRETLDRMIAENRIDSPDEFADREFHRQIARATANDAMVLTVETLWDVRHRSPLCVAVLDRARRAGVKPRIEDHRTILDAIAAGDPDAARHAMRRHLGRVIEHLLEATQHDALERARAEAAELRARANRFSAIR</sequence>
<dbReference type="PRINTS" id="PR00035">
    <property type="entry name" value="HTHGNTR"/>
</dbReference>
<protein>
    <submittedName>
        <fullName evidence="4">FadR family transcriptional regulator</fullName>
    </submittedName>
</protein>
<dbReference type="Proteomes" id="UP000292347">
    <property type="component" value="Unassembled WGS sequence"/>
</dbReference>
<dbReference type="EMBL" id="SDPT01000004">
    <property type="protein sequence ID" value="RXZ29882.1"/>
    <property type="molecule type" value="Genomic_DNA"/>
</dbReference>
<evidence type="ECO:0000256" key="3">
    <source>
        <dbReference type="ARBA" id="ARBA00023163"/>
    </source>
</evidence>
<dbReference type="PROSITE" id="PS50949">
    <property type="entry name" value="HTH_GNTR"/>
    <property type="match status" value="1"/>
</dbReference>
<dbReference type="InterPro" id="IPR008920">
    <property type="entry name" value="TF_FadR/GntR_C"/>
</dbReference>
<reference evidence="4 5" key="1">
    <citation type="submission" date="2019-01" db="EMBL/GenBank/DDBJ databases">
        <title>Sphingomonas mucosissima sp. nov. and Sphingomonas desiccabilis sp. nov., from biological soil crusts in the Colorado Plateau, USA.</title>
        <authorList>
            <person name="Zhu D."/>
        </authorList>
    </citation>
    <scope>NUCLEOTIDE SEQUENCE [LARGE SCALE GENOMIC DNA]</scope>
    <source>
        <strain evidence="4 5">CP1D</strain>
    </source>
</reference>
<dbReference type="GO" id="GO:0003700">
    <property type="term" value="F:DNA-binding transcription factor activity"/>
    <property type="evidence" value="ECO:0007669"/>
    <property type="project" value="InterPro"/>
</dbReference>
<dbReference type="InterPro" id="IPR011711">
    <property type="entry name" value="GntR_C"/>
</dbReference>